<dbReference type="KEGG" id="aym:YM304_22730"/>
<dbReference type="InterPro" id="IPR027266">
    <property type="entry name" value="TrmE/GcvT-like"/>
</dbReference>
<dbReference type="NCBIfam" id="TIGR03317">
    <property type="entry name" value="ygfZ_signature"/>
    <property type="match status" value="1"/>
</dbReference>
<dbReference type="Gene3D" id="3.30.1360.120">
    <property type="entry name" value="Probable tRNA modification gtpase trme, domain 1"/>
    <property type="match status" value="1"/>
</dbReference>
<dbReference type="InterPro" id="IPR017703">
    <property type="entry name" value="YgfZ/GCV_T_CS"/>
</dbReference>
<reference evidence="2 3" key="1">
    <citation type="journal article" date="2013" name="Int. J. Syst. Evol. Microbiol.">
        <title>Ilumatobacter nonamiense sp. nov. and Ilumatobacter coccineum sp. nov., isolated from seashore sand.</title>
        <authorList>
            <person name="Matsumoto A."/>
            <person name="Kasai H."/>
            <person name="Matsuo Y."/>
            <person name="Shizuri Y."/>
            <person name="Ichikawa N."/>
            <person name="Fujita N."/>
            <person name="Omura S."/>
            <person name="Takahashi Y."/>
        </authorList>
    </citation>
    <scope>NUCLEOTIDE SEQUENCE [LARGE SCALE GENOMIC DNA]</scope>
    <source>
        <strain evidence="3">NBRC 103263 / KCTC 29153 / YM16-304</strain>
    </source>
</reference>
<sequence length="227" mass="23732">MNTDDAVDLTADLIDSEARDTVTVSGADASTYLQSQIAQEIRDLAVGSARWTFVLDPTGKIDSFARIRRTADDVFVLDTDAGFGEGLVARINRFKIRVDADVELTPAASAAPSADHEAARIAAGWPRMGNEIEPGSTIPATTGVTNLAVNFTKGCYPGQELVERMDSRGADAPKSLRVVDVADGTAAGSPVVVDGDEVGTVTSVSGTIGLAYIKRGNDVGRAPAHLD</sequence>
<evidence type="ECO:0000313" key="3">
    <source>
        <dbReference type="Proteomes" id="UP000011863"/>
    </source>
</evidence>
<dbReference type="PANTHER" id="PTHR22602:SF0">
    <property type="entry name" value="TRANSFERASE CAF17, MITOCHONDRIAL-RELATED"/>
    <property type="match status" value="1"/>
</dbReference>
<dbReference type="Gene3D" id="3.30.70.1400">
    <property type="entry name" value="Aminomethyltransferase beta-barrel domains"/>
    <property type="match status" value="1"/>
</dbReference>
<proteinExistence type="predicted"/>
<evidence type="ECO:0000313" key="2">
    <source>
        <dbReference type="EMBL" id="BAN02587.1"/>
    </source>
</evidence>
<accession>A0A6C7E767</accession>
<name>A0A6C7E767_ILUCY</name>
<dbReference type="AlphaFoldDB" id="A0A6C7E767"/>
<dbReference type="EMBL" id="AP012057">
    <property type="protein sequence ID" value="BAN02587.1"/>
    <property type="molecule type" value="Genomic_DNA"/>
</dbReference>
<dbReference type="Proteomes" id="UP000011863">
    <property type="component" value="Chromosome"/>
</dbReference>
<keyword evidence="1" id="KW-0809">Transit peptide</keyword>
<dbReference type="InterPro" id="IPR045179">
    <property type="entry name" value="YgfZ/GcvT"/>
</dbReference>
<organism evidence="2 3">
    <name type="scientific">Ilumatobacter coccineus (strain NBRC 103263 / KCTC 29153 / YM16-304)</name>
    <dbReference type="NCBI Taxonomy" id="1313172"/>
    <lineage>
        <taxon>Bacteria</taxon>
        <taxon>Bacillati</taxon>
        <taxon>Actinomycetota</taxon>
        <taxon>Acidimicrobiia</taxon>
        <taxon>Acidimicrobiales</taxon>
        <taxon>Ilumatobacteraceae</taxon>
        <taxon>Ilumatobacter</taxon>
    </lineage>
</organism>
<protein>
    <submittedName>
        <fullName evidence="2">Uncharacterized protein</fullName>
    </submittedName>
</protein>
<gene>
    <name evidence="2" type="ORF">YM304_22730</name>
</gene>
<dbReference type="RefSeq" id="WP_015441834.1">
    <property type="nucleotide sequence ID" value="NC_020520.1"/>
</dbReference>
<dbReference type="SUPFAM" id="SSF103025">
    <property type="entry name" value="Folate-binding domain"/>
    <property type="match status" value="1"/>
</dbReference>
<dbReference type="GO" id="GO:0016226">
    <property type="term" value="P:iron-sulfur cluster assembly"/>
    <property type="evidence" value="ECO:0007669"/>
    <property type="project" value="TreeGrafter"/>
</dbReference>
<evidence type="ECO:0000256" key="1">
    <source>
        <dbReference type="ARBA" id="ARBA00022946"/>
    </source>
</evidence>
<keyword evidence="3" id="KW-1185">Reference proteome</keyword>
<dbReference type="PANTHER" id="PTHR22602">
    <property type="entry name" value="TRANSFERASE CAF17, MITOCHONDRIAL-RELATED"/>
    <property type="match status" value="1"/>
</dbReference>